<gene>
    <name evidence="2" type="ORF">Spa11_46050</name>
</gene>
<keyword evidence="3" id="KW-1185">Reference proteome</keyword>
<dbReference type="GO" id="GO:0003677">
    <property type="term" value="F:DNA binding"/>
    <property type="evidence" value="ECO:0007669"/>
    <property type="project" value="InterPro"/>
</dbReference>
<feature type="domain" description="SpoVT-AbrB" evidence="1">
    <location>
        <begin position="6"/>
        <end position="49"/>
    </location>
</feature>
<dbReference type="InterPro" id="IPR037914">
    <property type="entry name" value="SpoVT-AbrB_sf"/>
</dbReference>
<dbReference type="InterPro" id="IPR007159">
    <property type="entry name" value="SpoVT-AbrB_dom"/>
</dbReference>
<dbReference type="Pfam" id="PF04014">
    <property type="entry name" value="MazE_antitoxin"/>
    <property type="match status" value="1"/>
</dbReference>
<proteinExistence type="predicted"/>
<organism evidence="2 3">
    <name type="scientific">Botrimarina mediterranea</name>
    <dbReference type="NCBI Taxonomy" id="2528022"/>
    <lineage>
        <taxon>Bacteria</taxon>
        <taxon>Pseudomonadati</taxon>
        <taxon>Planctomycetota</taxon>
        <taxon>Planctomycetia</taxon>
        <taxon>Pirellulales</taxon>
        <taxon>Lacipirellulaceae</taxon>
        <taxon>Botrimarina</taxon>
    </lineage>
</organism>
<name>A0A518KF10_9BACT</name>
<reference evidence="2 3" key="1">
    <citation type="submission" date="2019-02" db="EMBL/GenBank/DDBJ databases">
        <title>Deep-cultivation of Planctomycetes and their phenomic and genomic characterization uncovers novel biology.</title>
        <authorList>
            <person name="Wiegand S."/>
            <person name="Jogler M."/>
            <person name="Boedeker C."/>
            <person name="Pinto D."/>
            <person name="Vollmers J."/>
            <person name="Rivas-Marin E."/>
            <person name="Kohn T."/>
            <person name="Peeters S.H."/>
            <person name="Heuer A."/>
            <person name="Rast P."/>
            <person name="Oberbeckmann S."/>
            <person name="Bunk B."/>
            <person name="Jeske O."/>
            <person name="Meyerdierks A."/>
            <person name="Storesund J.E."/>
            <person name="Kallscheuer N."/>
            <person name="Luecker S."/>
            <person name="Lage O.M."/>
            <person name="Pohl T."/>
            <person name="Merkel B.J."/>
            <person name="Hornburger P."/>
            <person name="Mueller R.-W."/>
            <person name="Bruemmer F."/>
            <person name="Labrenz M."/>
            <person name="Spormann A.M."/>
            <person name="Op den Camp H."/>
            <person name="Overmann J."/>
            <person name="Amann R."/>
            <person name="Jetten M.S.M."/>
            <person name="Mascher T."/>
            <person name="Medema M.H."/>
            <person name="Devos D.P."/>
            <person name="Kaster A.-K."/>
            <person name="Ovreas L."/>
            <person name="Rohde M."/>
            <person name="Galperin M.Y."/>
            <person name="Jogler C."/>
        </authorList>
    </citation>
    <scope>NUCLEOTIDE SEQUENCE [LARGE SCALE GENOMIC DNA]</scope>
    <source>
        <strain evidence="2 3">Spa11</strain>
    </source>
</reference>
<sequence length="81" mass="8604">MRIELVQIGNSQGIRLPKAVIEQAGLSTELDLEVTPAGVVIRPVNKTRLGWADAAAACRAEGGDAIGDWDATIGDFDGQWQ</sequence>
<protein>
    <submittedName>
        <fullName evidence="2">SpoVT / AbrB like domain protein</fullName>
    </submittedName>
</protein>
<evidence type="ECO:0000259" key="1">
    <source>
        <dbReference type="SMART" id="SM00966"/>
    </source>
</evidence>
<dbReference type="SMART" id="SM00966">
    <property type="entry name" value="SpoVT_AbrB"/>
    <property type="match status" value="1"/>
</dbReference>
<dbReference type="EMBL" id="CP036349">
    <property type="protein sequence ID" value="QDV76375.1"/>
    <property type="molecule type" value="Genomic_DNA"/>
</dbReference>
<dbReference type="Gene3D" id="2.10.260.10">
    <property type="match status" value="1"/>
</dbReference>
<accession>A0A518KF10</accession>
<dbReference type="AlphaFoldDB" id="A0A518KF10"/>
<dbReference type="RefSeq" id="WP_145116814.1">
    <property type="nucleotide sequence ID" value="NZ_CP036349.1"/>
</dbReference>
<dbReference type="SUPFAM" id="SSF89447">
    <property type="entry name" value="AbrB/MazE/MraZ-like"/>
    <property type="match status" value="1"/>
</dbReference>
<evidence type="ECO:0000313" key="2">
    <source>
        <dbReference type="EMBL" id="QDV76375.1"/>
    </source>
</evidence>
<dbReference type="KEGG" id="bmei:Spa11_46050"/>
<dbReference type="Proteomes" id="UP000316426">
    <property type="component" value="Chromosome"/>
</dbReference>
<evidence type="ECO:0000313" key="3">
    <source>
        <dbReference type="Proteomes" id="UP000316426"/>
    </source>
</evidence>